<dbReference type="SUPFAM" id="SSF54593">
    <property type="entry name" value="Glyoxalase/Bleomycin resistance protein/Dihydroxybiphenyl dioxygenase"/>
    <property type="match status" value="1"/>
</dbReference>
<keyword evidence="3" id="KW-0223">Dioxygenase</keyword>
<reference evidence="3" key="2">
    <citation type="submission" date="2020-09" db="EMBL/GenBank/DDBJ databases">
        <authorList>
            <person name="Sun Q."/>
            <person name="Sedlacek I."/>
        </authorList>
    </citation>
    <scope>NUCLEOTIDE SEQUENCE</scope>
    <source>
        <strain evidence="3">CCM 8433</strain>
    </source>
</reference>
<comment type="caution">
    <text evidence="3">The sequence shown here is derived from an EMBL/GenBank/DDBJ whole genome shotgun (WGS) entry which is preliminary data.</text>
</comment>
<feature type="coiled-coil region" evidence="1">
    <location>
        <begin position="324"/>
        <end position="361"/>
    </location>
</feature>
<dbReference type="Gene3D" id="3.10.180.10">
    <property type="entry name" value="2,3-Dihydroxybiphenyl 1,2-Dioxygenase, domain 1"/>
    <property type="match status" value="2"/>
</dbReference>
<dbReference type="InterPro" id="IPR029068">
    <property type="entry name" value="Glyas_Bleomycin-R_OHBP_Dase"/>
</dbReference>
<dbReference type="PANTHER" id="PTHR36110:SF2">
    <property type="entry name" value="RING-CLEAVING DIOXYGENASE MHQE-RELATED"/>
    <property type="match status" value="1"/>
</dbReference>
<keyword evidence="1" id="KW-0175">Coiled coil</keyword>
<evidence type="ECO:0000259" key="2">
    <source>
        <dbReference type="PROSITE" id="PS51819"/>
    </source>
</evidence>
<gene>
    <name evidence="3" type="ORF">GCM10011482_08550</name>
</gene>
<accession>A0A917JGC0</accession>
<dbReference type="Pfam" id="PF00903">
    <property type="entry name" value="Glyoxalase"/>
    <property type="match status" value="2"/>
</dbReference>
<organism evidence="3 4">
    <name type="scientific">Enterococcus alcedinis</name>
    <dbReference type="NCBI Taxonomy" id="1274384"/>
    <lineage>
        <taxon>Bacteria</taxon>
        <taxon>Bacillati</taxon>
        <taxon>Bacillota</taxon>
        <taxon>Bacilli</taxon>
        <taxon>Lactobacillales</taxon>
        <taxon>Enterococcaceae</taxon>
        <taxon>Enterococcus</taxon>
    </lineage>
</organism>
<dbReference type="InterPro" id="IPR052537">
    <property type="entry name" value="Extradiol_RC_dioxygenase"/>
</dbReference>
<dbReference type="AlphaFoldDB" id="A0A917JGC0"/>
<dbReference type="PROSITE" id="PS51819">
    <property type="entry name" value="VOC"/>
    <property type="match status" value="2"/>
</dbReference>
<dbReference type="RefSeq" id="WP_188367037.1">
    <property type="nucleotide sequence ID" value="NZ_BMDT01000002.1"/>
</dbReference>
<proteinExistence type="predicted"/>
<dbReference type="InterPro" id="IPR004360">
    <property type="entry name" value="Glyas_Fos-R_dOase_dom"/>
</dbReference>
<keyword evidence="3" id="KW-0560">Oxidoreductase</keyword>
<evidence type="ECO:0000313" key="3">
    <source>
        <dbReference type="EMBL" id="GGI65201.1"/>
    </source>
</evidence>
<name>A0A917JGC0_9ENTE</name>
<dbReference type="EMBL" id="BMDT01000002">
    <property type="protein sequence ID" value="GGI65201.1"/>
    <property type="molecule type" value="Genomic_DNA"/>
</dbReference>
<keyword evidence="4" id="KW-1185">Reference proteome</keyword>
<feature type="domain" description="VOC" evidence="2">
    <location>
        <begin position="150"/>
        <end position="266"/>
    </location>
</feature>
<protein>
    <submittedName>
        <fullName evidence="3">Ring-cleaving dioxygenase mhqO</fullName>
    </submittedName>
</protein>
<dbReference type="Proteomes" id="UP000622610">
    <property type="component" value="Unassembled WGS sequence"/>
</dbReference>
<evidence type="ECO:0000256" key="1">
    <source>
        <dbReference type="SAM" id="Coils"/>
    </source>
</evidence>
<dbReference type="PANTHER" id="PTHR36110">
    <property type="entry name" value="RING-CLEAVING DIOXYGENASE MHQE-RELATED"/>
    <property type="match status" value="1"/>
</dbReference>
<dbReference type="InterPro" id="IPR037523">
    <property type="entry name" value="VOC_core"/>
</dbReference>
<reference evidence="3" key="1">
    <citation type="journal article" date="2014" name="Int. J. Syst. Evol. Microbiol.">
        <title>Complete genome sequence of Corynebacterium casei LMG S-19264T (=DSM 44701T), isolated from a smear-ripened cheese.</title>
        <authorList>
            <consortium name="US DOE Joint Genome Institute (JGI-PGF)"/>
            <person name="Walter F."/>
            <person name="Albersmeier A."/>
            <person name="Kalinowski J."/>
            <person name="Ruckert C."/>
        </authorList>
    </citation>
    <scope>NUCLEOTIDE SEQUENCE</scope>
    <source>
        <strain evidence="3">CCM 8433</strain>
    </source>
</reference>
<feature type="domain" description="VOC" evidence="2">
    <location>
        <begin position="6"/>
        <end position="129"/>
    </location>
</feature>
<evidence type="ECO:0000313" key="4">
    <source>
        <dbReference type="Proteomes" id="UP000622610"/>
    </source>
</evidence>
<dbReference type="GO" id="GO:0051213">
    <property type="term" value="F:dioxygenase activity"/>
    <property type="evidence" value="ECO:0007669"/>
    <property type="project" value="UniProtKB-KW"/>
</dbReference>
<sequence>MLKTTGIHHISSIVGHAQRNADFYAGFLGLRLVKKTLNFDDKENYHLYYGNTDASTGLVTTFPWTDAVEGRIGDGQVGVASYAIAPDSFDFWRDRFRQFDIPYFEYTRFNKRRIGFRDPDGLELEFIEGDYGSEMSWEYNGVKKENAFIGIHNAALYSGEPDKTLDLLTNIMGYEKIDEDEEFIQLKVSDDLGGVIELNKKTRGRGRMGIGAVHHIALKVTAAEIHDWREKLIKAGYLPTEVKNRKYFQALYFREKGGILIELATEGPGVTLDETVENLGSTLLIPPHFIDQTEEIKANLMPVEVEPITKMREYGYRDRYEYDVLQKKAEIKEKIDELKAIKNERELMQEEENELNRLRHQLVKTK</sequence>